<dbReference type="InterPro" id="IPR005093">
    <property type="entry name" value="RNArep_beta"/>
</dbReference>
<feature type="binding site" evidence="9">
    <location>
        <position position="391"/>
    </location>
    <ligand>
        <name>Mg(2+)</name>
        <dbReference type="ChEBI" id="CHEBI:18420"/>
        <label>2</label>
    </ligand>
</feature>
<evidence type="ECO:0000256" key="1">
    <source>
        <dbReference type="ARBA" id="ARBA00012494"/>
    </source>
</evidence>
<dbReference type="Pfam" id="PF03431">
    <property type="entry name" value="RNA_replicase_B"/>
    <property type="match status" value="1"/>
</dbReference>
<organism evidence="11 12">
    <name type="scientific">ssRNA phage SRR5467139_2</name>
    <dbReference type="NCBI Taxonomy" id="2786477"/>
    <lineage>
        <taxon>Viruses</taxon>
        <taxon>Riboviria</taxon>
        <taxon>Orthornavirae</taxon>
        <taxon>Lenarviricota</taxon>
        <taxon>Leviviricetes</taxon>
        <taxon>Norzivirales</taxon>
        <taxon>Fiersviridae</taxon>
        <taxon>Niankuvirus</taxon>
        <taxon>Niankuvirus caenivicinum</taxon>
    </lineage>
</organism>
<dbReference type="GO" id="GO:0039694">
    <property type="term" value="P:viral RNA genome replication"/>
    <property type="evidence" value="ECO:0007669"/>
    <property type="project" value="InterPro"/>
</dbReference>
<protein>
    <recommendedName>
        <fullName evidence="1">RNA-directed RNA polymerase</fullName>
        <ecNumber evidence="1">2.7.7.48</ecNumber>
    </recommendedName>
    <alternativeName>
        <fullName evidence="7">RNA replicase beta chain</fullName>
    </alternativeName>
</protein>
<dbReference type="GO" id="GO:0003968">
    <property type="term" value="F:RNA-directed RNA polymerase activity"/>
    <property type="evidence" value="ECO:0007669"/>
    <property type="project" value="UniProtKB-KW"/>
</dbReference>
<feature type="binding site" evidence="9">
    <location>
        <position position="392"/>
    </location>
    <ligand>
        <name>Mg(2+)</name>
        <dbReference type="ChEBI" id="CHEBI:18420"/>
        <label>2</label>
    </ligand>
</feature>
<dbReference type="InterPro" id="IPR007096">
    <property type="entry name" value="RNA-dir_Rpol_cat_phage"/>
</dbReference>
<keyword evidence="4" id="KW-0548">Nucleotidyltransferase</keyword>
<keyword evidence="6" id="KW-0693">Viral RNA replication</keyword>
<accession>A0A8S5L1D6</accession>
<keyword evidence="9" id="KW-0479">Metal-binding</keyword>
<dbReference type="EMBL" id="BK013665">
    <property type="protein sequence ID" value="DAD50922.1"/>
    <property type="molecule type" value="Genomic_RNA"/>
</dbReference>
<evidence type="ECO:0000256" key="7">
    <source>
        <dbReference type="ARBA" id="ARBA00030248"/>
    </source>
</evidence>
<evidence type="ECO:0000256" key="9">
    <source>
        <dbReference type="PIRSR" id="PIRSR605093-1"/>
    </source>
</evidence>
<keyword evidence="12" id="KW-1185">Reference proteome</keyword>
<evidence type="ECO:0000256" key="8">
    <source>
        <dbReference type="ARBA" id="ARBA00048744"/>
    </source>
</evidence>
<evidence type="ECO:0000313" key="12">
    <source>
        <dbReference type="Proteomes" id="UP000679508"/>
    </source>
</evidence>
<feature type="domain" description="RdRp catalytic" evidence="10">
    <location>
        <begin position="284"/>
        <end position="423"/>
    </location>
</feature>
<evidence type="ECO:0000256" key="3">
    <source>
        <dbReference type="ARBA" id="ARBA00022679"/>
    </source>
</evidence>
<reference evidence="11" key="1">
    <citation type="submission" date="2020-09" db="EMBL/GenBank/DDBJ databases">
        <title>Leviviricetes taxonomy.</title>
        <authorList>
            <person name="Stockdale S.R."/>
            <person name="Callanan J."/>
            <person name="Adriaenssens E.M."/>
            <person name="Kuhn J.H."/>
            <person name="Rumnieks J."/>
            <person name="Shkoporov A."/>
            <person name="Draper L.A."/>
            <person name="Ross P."/>
            <person name="Hill C."/>
        </authorList>
    </citation>
    <scope>NUCLEOTIDE SEQUENCE</scope>
</reference>
<keyword evidence="2 11" id="KW-0696">RNA-directed RNA polymerase</keyword>
<dbReference type="GO" id="GO:0046872">
    <property type="term" value="F:metal ion binding"/>
    <property type="evidence" value="ECO:0007669"/>
    <property type="project" value="UniProtKB-KW"/>
</dbReference>
<dbReference type="GeneID" id="80398689"/>
<dbReference type="Proteomes" id="UP000679508">
    <property type="component" value="Segment"/>
</dbReference>
<dbReference type="PROSITE" id="PS50522">
    <property type="entry name" value="RDRP_PHAGE"/>
    <property type="match status" value="1"/>
</dbReference>
<evidence type="ECO:0000256" key="5">
    <source>
        <dbReference type="ARBA" id="ARBA00022741"/>
    </source>
</evidence>
<dbReference type="EC" id="2.7.7.48" evidence="1"/>
<evidence type="ECO:0000313" key="11">
    <source>
        <dbReference type="EMBL" id="DAD50922.1"/>
    </source>
</evidence>
<comment type="cofactor">
    <cofactor evidence="9">
        <name>Mg(2+)</name>
        <dbReference type="ChEBI" id="CHEBI:18420"/>
    </cofactor>
    <text evidence="9">Binds 2 Mg(2+) per subunit.</text>
</comment>
<gene>
    <name evidence="11" type="primary">SRR5467139_2_3</name>
</gene>
<sequence length="604" mass="67916">MDIVMSPEVAKLALKVYSALNTPRSLACAILLRYGEFRMLAGLQVIPNSYEPRLHDGSERFARDYQATELLRKYPGFPIHDLDLEAESVQRFYDSEKQCKLSNMRLAKHLDYPVFKNRLEWQANEYLIRAAKWLANTLGRVPDIRGKLGPGAIVEMTKWKRSRAAKLAGYTAYDKLHFLPATYDHTPPWVAQYFFWDTVWGREYLRCNSESNALPQVTADKYISIEKTALAMRGIAPGAGLMIYAQLAVGAALRPRLSRVGLDLSTDGGFNPDHPCEAQLRHQALACEGSVSDEIVTIDLSNASDINAYQLIRVLSQYAPDWWALLCDLRARRTTVPVVGATDGVQTREVFLEKFSAMGNGYTFELETLVFAALIHSVGGVVGIDSFVFGDDIIVPKAISRDLLALLRYCGHTPNIRKTYLTGYFRESCGGDFFEGRNVRPYYLKEVPTDATAWISIANGLYRASQRLGIHSLMAARNAALDNVPVDIRRCRGPLALGDVVVADENESTWQCVTRSNIRYLRVWRPVSRKQLFYLEQQVGKAKWWHQKADTSWGIYEYAVKHSRQRLAYGAHTALAAALMGLPSEGLAPRDSVSGYRFGRIAYS</sequence>
<evidence type="ECO:0000256" key="2">
    <source>
        <dbReference type="ARBA" id="ARBA00022484"/>
    </source>
</evidence>
<keyword evidence="9" id="KW-0460">Magnesium</keyword>
<comment type="catalytic activity">
    <reaction evidence="8">
        <text>RNA(n) + a ribonucleoside 5'-triphosphate = RNA(n+1) + diphosphate</text>
        <dbReference type="Rhea" id="RHEA:21248"/>
        <dbReference type="Rhea" id="RHEA-COMP:14527"/>
        <dbReference type="Rhea" id="RHEA-COMP:17342"/>
        <dbReference type="ChEBI" id="CHEBI:33019"/>
        <dbReference type="ChEBI" id="CHEBI:61557"/>
        <dbReference type="ChEBI" id="CHEBI:140395"/>
        <dbReference type="EC" id="2.7.7.48"/>
    </reaction>
</comment>
<keyword evidence="3" id="KW-0808">Transferase</keyword>
<proteinExistence type="predicted"/>
<dbReference type="GO" id="GO:0000166">
    <property type="term" value="F:nucleotide binding"/>
    <property type="evidence" value="ECO:0007669"/>
    <property type="project" value="UniProtKB-KW"/>
</dbReference>
<evidence type="ECO:0000256" key="4">
    <source>
        <dbReference type="ARBA" id="ARBA00022695"/>
    </source>
</evidence>
<dbReference type="RefSeq" id="YP_010769620.1">
    <property type="nucleotide sequence ID" value="NC_074028.1"/>
</dbReference>
<dbReference type="KEGG" id="vg:80398689"/>
<evidence type="ECO:0000256" key="6">
    <source>
        <dbReference type="ARBA" id="ARBA00022953"/>
    </source>
</evidence>
<evidence type="ECO:0000259" key="10">
    <source>
        <dbReference type="PROSITE" id="PS50522"/>
    </source>
</evidence>
<keyword evidence="5" id="KW-0547">Nucleotide-binding</keyword>
<name>A0A8S5L1D6_9VIRU</name>
<feature type="binding site" evidence="9">
    <location>
        <position position="299"/>
    </location>
    <ligand>
        <name>Mg(2+)</name>
        <dbReference type="ChEBI" id="CHEBI:18420"/>
        <label>2</label>
    </ligand>
</feature>